<keyword evidence="1" id="KW-0472">Membrane</keyword>
<reference evidence="2 3" key="1">
    <citation type="submission" date="2018-03" db="EMBL/GenBank/DDBJ databases">
        <title>Genome sequence of Paenibacillus elgii strain AC13 an antimicrobial compound producing bacteria.</title>
        <authorList>
            <person name="Kurokawa A.S."/>
            <person name="Araujo J.F."/>
            <person name="Costa R.A."/>
            <person name="Ortega D.B."/>
            <person name="Pires A.S."/>
            <person name="Pappas G.J.Jr."/>
            <person name="Franco O.L."/>
            <person name="Barreto C."/>
            <person name="Magalhaes B.S."/>
            <person name="Kruger R.H."/>
        </authorList>
    </citation>
    <scope>NUCLEOTIDE SEQUENCE [LARGE SCALE GENOMIC DNA]</scope>
    <source>
        <strain evidence="2 3">AC13</strain>
    </source>
</reference>
<gene>
    <name evidence="2" type="ORF">C8Z91_22600</name>
</gene>
<evidence type="ECO:0000313" key="2">
    <source>
        <dbReference type="EMBL" id="PUA36938.1"/>
    </source>
</evidence>
<accession>A0A2T6FYG1</accession>
<keyword evidence="1" id="KW-1133">Transmembrane helix</keyword>
<dbReference type="EMBL" id="PYHP01000064">
    <property type="protein sequence ID" value="PUA36938.1"/>
    <property type="molecule type" value="Genomic_DNA"/>
</dbReference>
<keyword evidence="1" id="KW-0812">Transmembrane</keyword>
<feature type="transmembrane region" description="Helical" evidence="1">
    <location>
        <begin position="6"/>
        <end position="25"/>
    </location>
</feature>
<proteinExistence type="predicted"/>
<protein>
    <submittedName>
        <fullName evidence="2">Uncharacterized protein</fullName>
    </submittedName>
</protein>
<feature type="transmembrane region" description="Helical" evidence="1">
    <location>
        <begin position="32"/>
        <end position="53"/>
    </location>
</feature>
<comment type="caution">
    <text evidence="2">The sequence shown here is derived from an EMBL/GenBank/DDBJ whole genome shotgun (WGS) entry which is preliminary data.</text>
</comment>
<sequence length="213" mass="24972">MKKRTVLTYLNFSIVCLIPVFIYLRRNMDNKIIFYSMAIVVTVLCLLSLFLLIKRYKNSLISYVGIVLLGLSMIFVVRESLNQRMNFYLQEALTNYLPSASLEIKGEEQYNVNLAKPMLGQNLKNEKRTLVKFYPELPYHQSELFLVDKYVPDNPSVSYRFVFKKPYQIDNQDVSKKVCIVWGMCSYFYHGYADIDLKTGEVIGLEIQYMDIK</sequence>
<name>A0A2T6FYG1_9BACL</name>
<evidence type="ECO:0000313" key="3">
    <source>
        <dbReference type="Proteomes" id="UP000244184"/>
    </source>
</evidence>
<dbReference type="AlphaFoldDB" id="A0A2T6FYG1"/>
<dbReference type="RefSeq" id="WP_108533295.1">
    <property type="nucleotide sequence ID" value="NZ_PYHP01000064.1"/>
</dbReference>
<feature type="transmembrane region" description="Helical" evidence="1">
    <location>
        <begin position="59"/>
        <end position="77"/>
    </location>
</feature>
<organism evidence="2 3">
    <name type="scientific">Paenibacillus elgii</name>
    <dbReference type="NCBI Taxonomy" id="189691"/>
    <lineage>
        <taxon>Bacteria</taxon>
        <taxon>Bacillati</taxon>
        <taxon>Bacillota</taxon>
        <taxon>Bacilli</taxon>
        <taxon>Bacillales</taxon>
        <taxon>Paenibacillaceae</taxon>
        <taxon>Paenibacillus</taxon>
    </lineage>
</organism>
<evidence type="ECO:0000256" key="1">
    <source>
        <dbReference type="SAM" id="Phobius"/>
    </source>
</evidence>
<dbReference type="Proteomes" id="UP000244184">
    <property type="component" value="Unassembled WGS sequence"/>
</dbReference>